<comment type="caution">
    <text evidence="2">The sequence shown here is derived from an EMBL/GenBank/DDBJ whole genome shotgun (WGS) entry which is preliminary data.</text>
</comment>
<evidence type="ECO:0000313" key="2">
    <source>
        <dbReference type="EMBL" id="KGH48170.1"/>
    </source>
</evidence>
<name>A0A098YCM8_9ACTN</name>
<keyword evidence="3" id="KW-1185">Reference proteome</keyword>
<dbReference type="STRING" id="1522368.IN07_03700"/>
<feature type="region of interest" description="Disordered" evidence="1">
    <location>
        <begin position="107"/>
        <end position="129"/>
    </location>
</feature>
<reference evidence="2 3" key="1">
    <citation type="submission" date="2014-07" db="EMBL/GenBank/DDBJ databases">
        <title>Biosystematic studies on Modestobacter strains isolated from extreme hyper-arid desert soil and from historic building.</title>
        <authorList>
            <person name="Bukarasam K."/>
            <person name="Bull A."/>
            <person name="Girard G."/>
            <person name="van Wezel G."/>
            <person name="Goodfellow M."/>
        </authorList>
    </citation>
    <scope>NUCLEOTIDE SEQUENCE [LARGE SCALE GENOMIC DNA]</scope>
    <source>
        <strain evidence="2 3">KNN45-2b</strain>
    </source>
</reference>
<accession>A0A098YCM8</accession>
<proteinExistence type="predicted"/>
<organism evidence="2 3">
    <name type="scientific">Modestobacter caceresii</name>
    <dbReference type="NCBI Taxonomy" id="1522368"/>
    <lineage>
        <taxon>Bacteria</taxon>
        <taxon>Bacillati</taxon>
        <taxon>Actinomycetota</taxon>
        <taxon>Actinomycetes</taxon>
        <taxon>Geodermatophilales</taxon>
        <taxon>Geodermatophilaceae</taxon>
        <taxon>Modestobacter</taxon>
    </lineage>
</organism>
<protein>
    <submittedName>
        <fullName evidence="2">Uncharacterized protein</fullName>
    </submittedName>
</protein>
<dbReference type="EMBL" id="JPMX01000010">
    <property type="protein sequence ID" value="KGH48170.1"/>
    <property type="molecule type" value="Genomic_DNA"/>
</dbReference>
<dbReference type="OrthoDB" id="5187577at2"/>
<evidence type="ECO:0000313" key="3">
    <source>
        <dbReference type="Proteomes" id="UP000029713"/>
    </source>
</evidence>
<evidence type="ECO:0000256" key="1">
    <source>
        <dbReference type="SAM" id="MobiDB-lite"/>
    </source>
</evidence>
<gene>
    <name evidence="2" type="ORF">IN07_03700</name>
</gene>
<dbReference type="AlphaFoldDB" id="A0A098YCM8"/>
<dbReference type="RefSeq" id="WP_036333696.1">
    <property type="nucleotide sequence ID" value="NZ_JPMX01000010.1"/>
</dbReference>
<sequence>MLELGKSGSHGTERGTVPVLADGAVVATLRAANWKEAATAEVGDRHWAFRRQGNRELVGRWAQEPAESVRLRAHQISVWKSSWTMELDGLAVDVAATSMWKGTHRYSSAGRPLADSGTTGGWSPRPTLTTEPGLPLDSAVFLLWFEFVLSRRRMVAAGAS</sequence>
<dbReference type="Proteomes" id="UP000029713">
    <property type="component" value="Unassembled WGS sequence"/>
</dbReference>